<reference evidence="2" key="1">
    <citation type="submission" date="2016-10" db="EMBL/GenBank/DDBJ databases">
        <title>Sequence of Gallionella enrichment culture.</title>
        <authorList>
            <person name="Poehlein A."/>
            <person name="Muehling M."/>
            <person name="Daniel R."/>
        </authorList>
    </citation>
    <scope>NUCLEOTIDE SEQUENCE</scope>
</reference>
<accession>A0A1J5RXA8</accession>
<gene>
    <name evidence="2" type="primary">phnP_3</name>
    <name evidence="2" type="ORF">GALL_175760</name>
</gene>
<dbReference type="CDD" id="cd16279">
    <property type="entry name" value="metallo-hydrolase-like_MBL-fold"/>
    <property type="match status" value="1"/>
</dbReference>
<dbReference type="EC" id="3.1.4.55" evidence="2"/>
<dbReference type="SMART" id="SM00849">
    <property type="entry name" value="Lactamase_B"/>
    <property type="match status" value="1"/>
</dbReference>
<proteinExistence type="predicted"/>
<evidence type="ECO:0000313" key="2">
    <source>
        <dbReference type="EMBL" id="OIR00323.1"/>
    </source>
</evidence>
<dbReference type="GO" id="GO:0103043">
    <property type="term" value="F:phosphoribosyl 1,2-cyclic phosphate phosphodiesterase activity"/>
    <property type="evidence" value="ECO:0007669"/>
    <property type="project" value="UniProtKB-EC"/>
</dbReference>
<dbReference type="InterPro" id="IPR036866">
    <property type="entry name" value="RibonucZ/Hydroxyglut_hydro"/>
</dbReference>
<sequence length="257" mass="28854">MKLTILGCGGAGGVPMVSVGWGRCDPAEPKNRRLRPSVLCREGDFTCLIDTGPDLRQQLLNAEVQRLDAVFFTHGHADHTHGIDDLREVNRVMRAAIPAYGTAETLADSRQRFDYVFQPLDLDKVPVYKPWLTPEPIAGERFRAGPWEVTAIDQDHGYGRTTGFRIGNCAYCTDVWQFPERSMELLQGLDCWVVGCLLDEPHPTHADLDKVIGWAERLRPKRTILTHMSPRLDYNALLARLPQGMEPAYDGMVIDCP</sequence>
<dbReference type="PANTHER" id="PTHR42663:SF6">
    <property type="entry name" value="HYDROLASE C777.06C-RELATED"/>
    <property type="match status" value="1"/>
</dbReference>
<dbReference type="Pfam" id="PF12706">
    <property type="entry name" value="Lactamase_B_2"/>
    <property type="match status" value="1"/>
</dbReference>
<dbReference type="InterPro" id="IPR001279">
    <property type="entry name" value="Metallo-B-lactamas"/>
</dbReference>
<name>A0A1J5RXA8_9ZZZZ</name>
<comment type="caution">
    <text evidence="2">The sequence shown here is derived from an EMBL/GenBank/DDBJ whole genome shotgun (WGS) entry which is preliminary data.</text>
</comment>
<organism evidence="2">
    <name type="scientific">mine drainage metagenome</name>
    <dbReference type="NCBI Taxonomy" id="410659"/>
    <lineage>
        <taxon>unclassified sequences</taxon>
        <taxon>metagenomes</taxon>
        <taxon>ecological metagenomes</taxon>
    </lineage>
</organism>
<protein>
    <submittedName>
        <fullName evidence="2">Phosphoribosyl 1,2-cyclic phosphodiesterase</fullName>
        <ecNumber evidence="2">3.1.4.55</ecNumber>
    </submittedName>
</protein>
<evidence type="ECO:0000259" key="1">
    <source>
        <dbReference type="SMART" id="SM00849"/>
    </source>
</evidence>
<dbReference type="EMBL" id="MLJW01000096">
    <property type="protein sequence ID" value="OIR00323.1"/>
    <property type="molecule type" value="Genomic_DNA"/>
</dbReference>
<keyword evidence="2" id="KW-0378">Hydrolase</keyword>
<dbReference type="PANTHER" id="PTHR42663">
    <property type="entry name" value="HYDROLASE C777.06C-RELATED-RELATED"/>
    <property type="match status" value="1"/>
</dbReference>
<dbReference type="AlphaFoldDB" id="A0A1J5RXA8"/>
<dbReference type="SUPFAM" id="SSF56281">
    <property type="entry name" value="Metallo-hydrolase/oxidoreductase"/>
    <property type="match status" value="1"/>
</dbReference>
<feature type="domain" description="Metallo-beta-lactamase" evidence="1">
    <location>
        <begin position="34"/>
        <end position="205"/>
    </location>
</feature>
<dbReference type="Gene3D" id="3.60.15.10">
    <property type="entry name" value="Ribonuclease Z/Hydroxyacylglutathione hydrolase-like"/>
    <property type="match status" value="1"/>
</dbReference>